<accession>A0AAD4YYJ3</accession>
<evidence type="ECO:0000256" key="1">
    <source>
        <dbReference type="SAM" id="MobiDB-lite"/>
    </source>
</evidence>
<dbReference type="AlphaFoldDB" id="A0AAD4YYJ3"/>
<evidence type="ECO:0008006" key="5">
    <source>
        <dbReference type="Google" id="ProtNLM"/>
    </source>
</evidence>
<proteinExistence type="predicted"/>
<dbReference type="Proteomes" id="UP001054821">
    <property type="component" value="Chromosome 6"/>
</dbReference>
<dbReference type="PANTHER" id="PTHR34945:SF4">
    <property type="entry name" value="2-OXOGLUTARATE (2OG) AND FE(II)-DEPENDENT OXYGENASE SUPERFAMILY PROTEIN"/>
    <property type="match status" value="1"/>
</dbReference>
<dbReference type="Gene3D" id="2.60.120.330">
    <property type="entry name" value="B-lactam Antibiotic, Isopenicillin N Synthase, Chain"/>
    <property type="match status" value="1"/>
</dbReference>
<keyword evidence="2" id="KW-0812">Transmembrane</keyword>
<feature type="transmembrane region" description="Helical" evidence="2">
    <location>
        <begin position="323"/>
        <end position="343"/>
    </location>
</feature>
<dbReference type="PANTHER" id="PTHR34945">
    <property type="entry name" value="2-OXOGLUTARATE (2OG) AND FE(II)-DEPENDENT OXYGENASE SUPERFAMILY PROTEIN"/>
    <property type="match status" value="1"/>
</dbReference>
<keyword evidence="4" id="KW-1185">Reference proteome</keyword>
<dbReference type="SUPFAM" id="SSF51197">
    <property type="entry name" value="Clavaminate synthase-like"/>
    <property type="match status" value="1"/>
</dbReference>
<name>A0AAD4YYJ3_PRUDU</name>
<dbReference type="EMBL" id="JAJFAZ020000006">
    <property type="protein sequence ID" value="KAI5326065.1"/>
    <property type="molecule type" value="Genomic_DNA"/>
</dbReference>
<dbReference type="InterPro" id="IPR027443">
    <property type="entry name" value="IPNS-like_sf"/>
</dbReference>
<evidence type="ECO:0000313" key="4">
    <source>
        <dbReference type="Proteomes" id="UP001054821"/>
    </source>
</evidence>
<evidence type="ECO:0000313" key="3">
    <source>
        <dbReference type="EMBL" id="KAI5326065.1"/>
    </source>
</evidence>
<comment type="caution">
    <text evidence="3">The sequence shown here is derived from an EMBL/GenBank/DDBJ whole genome shotgun (WGS) entry which is preliminary data.</text>
</comment>
<keyword evidence="2" id="KW-1133">Transmembrane helix</keyword>
<evidence type="ECO:0000256" key="2">
    <source>
        <dbReference type="SAM" id="Phobius"/>
    </source>
</evidence>
<feature type="region of interest" description="Disordered" evidence="1">
    <location>
        <begin position="1"/>
        <end position="29"/>
    </location>
</feature>
<reference evidence="3 4" key="1">
    <citation type="journal article" date="2022" name="G3 (Bethesda)">
        <title>Whole-genome sequence and methylome profiling of the almond [Prunus dulcis (Mill.) D.A. Webb] cultivar 'Nonpareil'.</title>
        <authorList>
            <person name="D'Amico-Willman K.M."/>
            <person name="Ouma W.Z."/>
            <person name="Meulia T."/>
            <person name="Sideli G.M."/>
            <person name="Gradziel T.M."/>
            <person name="Fresnedo-Ramirez J."/>
        </authorList>
    </citation>
    <scope>NUCLEOTIDE SEQUENCE [LARGE SCALE GENOMIC DNA]</scope>
    <source>
        <strain evidence="3">Clone GOH B32 T37-40</strain>
    </source>
</reference>
<protein>
    <recommendedName>
        <fullName evidence="5">2-oxoglutarate and Fe(II)-dependent oxygenase superfamily protein</fullName>
    </recommendedName>
</protein>
<organism evidence="3 4">
    <name type="scientific">Prunus dulcis</name>
    <name type="common">Almond</name>
    <name type="synonym">Amygdalus dulcis</name>
    <dbReference type="NCBI Taxonomy" id="3755"/>
    <lineage>
        <taxon>Eukaryota</taxon>
        <taxon>Viridiplantae</taxon>
        <taxon>Streptophyta</taxon>
        <taxon>Embryophyta</taxon>
        <taxon>Tracheophyta</taxon>
        <taxon>Spermatophyta</taxon>
        <taxon>Magnoliopsida</taxon>
        <taxon>eudicotyledons</taxon>
        <taxon>Gunneridae</taxon>
        <taxon>Pentapetalae</taxon>
        <taxon>rosids</taxon>
        <taxon>fabids</taxon>
        <taxon>Rosales</taxon>
        <taxon>Rosaceae</taxon>
        <taxon>Amygdaloideae</taxon>
        <taxon>Amygdaleae</taxon>
        <taxon>Prunus</taxon>
    </lineage>
</organism>
<keyword evidence="2" id="KW-0472">Membrane</keyword>
<gene>
    <name evidence="3" type="ORF">L3X38_035139</name>
</gene>
<sequence>MAIMRGRSRLTSGAPPPSPIPTAKGSRSASNENFTQFLDKCLQIPDLAWPPQLHPHFSGTRHSVPAEVDLRSLSSDAIARLLVSARESGAFRITNHGISAEELGSVVREAESVFGNDGNLTRRFVEPTGNREEIKWVRESGQKVAEDEDEKYRVFCKSMEKVASKVEAIADQVSEVLFANPEKQVEKKMRSELGKVRLYRYNHQDHSMEQNPSSNYLQNEIINGNNLRECEDHHALCLHLPLEHSQFNIRSEGEGGSLCFDAGPETLVVTVGNQLEGFKCVSGEMIFVPDIIRSQASFSIQFKVPLLSNSRKKSNTVSITDQIFIAVILCLLYMIFVFVYTSITKT</sequence>